<dbReference type="SUPFAM" id="SSF51395">
    <property type="entry name" value="FMN-linked oxidoreductases"/>
    <property type="match status" value="1"/>
</dbReference>
<sequence length="385" mass="41174">MTQTTDLPDSTDSTDFLAPARLGRLDLPHHLVMAPLTRNRAEADGTPTDLMVTHYAQRASAGLIIAEGSTPNAVGQTYPDITAIHTDRHTAGWRRVTDAVRAAGGRMFLQLQHGGRVSHPATTGRTPVAPSPVPLPETIFTPWGHLRAAVPRAMSADDICATIADFAAAARRAVDAGFEGVEVHSANGMLLHQFLADNTNRRTDGYGGPARRRVRFAAEVTEAVADAIGADRVGIRISPASTVNGVLEEDTEGLYAALLNRLKGLDLAYLHLVRSDPATGWYRRIRADWPGVLIGNPDLTDLSTQAVTRAAREMLAAGADLVALGRPFLANPDLVERLRLGAPLNPVRDRYFMYVGGAEGYNDYPTLAGQPSSDSIVALDGARVA</sequence>
<evidence type="ECO:0000313" key="2">
    <source>
        <dbReference type="EMBL" id="AKJ12727.1"/>
    </source>
</evidence>
<organism evidence="2 3">
    <name type="scientific">Streptomyces incarnatus</name>
    <dbReference type="NCBI Taxonomy" id="665007"/>
    <lineage>
        <taxon>Bacteria</taxon>
        <taxon>Bacillati</taxon>
        <taxon>Actinomycetota</taxon>
        <taxon>Actinomycetes</taxon>
        <taxon>Kitasatosporales</taxon>
        <taxon>Streptomycetaceae</taxon>
        <taxon>Streptomyces</taxon>
    </lineage>
</organism>
<dbReference type="InterPro" id="IPR013785">
    <property type="entry name" value="Aldolase_TIM"/>
</dbReference>
<gene>
    <name evidence="2" type="ORF">ABB07_22660</name>
</gene>
<dbReference type="PANTHER" id="PTHR22893">
    <property type="entry name" value="NADH OXIDOREDUCTASE-RELATED"/>
    <property type="match status" value="1"/>
</dbReference>
<reference evidence="2 3" key="1">
    <citation type="journal article" date="2015" name="ISME J.">
        <title>Draft Genome Sequence of Streptomyces incarnatus NRRL8089, which Produces the Nucleoside Antibiotic Sinefungin.</title>
        <authorList>
            <person name="Oshima K."/>
            <person name="Hattori M."/>
            <person name="Shimizu H."/>
            <person name="Fukuda K."/>
            <person name="Nemoto M."/>
            <person name="Inagaki K."/>
            <person name="Tamura T."/>
        </authorList>
    </citation>
    <scope>NUCLEOTIDE SEQUENCE [LARGE SCALE GENOMIC DNA]</scope>
    <source>
        <strain evidence="2 3">NRRL 8089</strain>
    </source>
</reference>
<dbReference type="CDD" id="cd02933">
    <property type="entry name" value="OYE_like_FMN"/>
    <property type="match status" value="1"/>
</dbReference>
<dbReference type="EMBL" id="CP011497">
    <property type="protein sequence ID" value="AKJ12727.1"/>
    <property type="molecule type" value="Genomic_DNA"/>
</dbReference>
<dbReference type="RefSeq" id="WP_208900473.1">
    <property type="nucleotide sequence ID" value="NZ_CP011497.1"/>
</dbReference>
<dbReference type="InterPro" id="IPR045247">
    <property type="entry name" value="Oye-like"/>
</dbReference>
<dbReference type="Gene3D" id="3.20.20.70">
    <property type="entry name" value="Aldolase class I"/>
    <property type="match status" value="1"/>
</dbReference>
<proteinExistence type="predicted"/>
<accession>A0ABN4GK06</accession>
<feature type="domain" description="NADH:flavin oxidoreductase/NADH oxidase N-terminal" evidence="1">
    <location>
        <begin position="18"/>
        <end position="344"/>
    </location>
</feature>
<keyword evidence="3" id="KW-1185">Reference proteome</keyword>
<dbReference type="InterPro" id="IPR001155">
    <property type="entry name" value="OxRdtase_FMN_N"/>
</dbReference>
<dbReference type="PANTHER" id="PTHR22893:SF91">
    <property type="entry name" value="NADPH DEHYDROGENASE 2-RELATED"/>
    <property type="match status" value="1"/>
</dbReference>
<name>A0ABN4GK06_9ACTN</name>
<dbReference type="Pfam" id="PF00724">
    <property type="entry name" value="Oxidored_FMN"/>
    <property type="match status" value="1"/>
</dbReference>
<dbReference type="Proteomes" id="UP000035366">
    <property type="component" value="Chromosome"/>
</dbReference>
<protein>
    <submittedName>
        <fullName evidence="2">1,2-oxophytodienoate reductase</fullName>
    </submittedName>
</protein>
<evidence type="ECO:0000259" key="1">
    <source>
        <dbReference type="Pfam" id="PF00724"/>
    </source>
</evidence>
<evidence type="ECO:0000313" key="3">
    <source>
        <dbReference type="Proteomes" id="UP000035366"/>
    </source>
</evidence>